<organism evidence="2 3">
    <name type="scientific">Trichonephila inaurata madagascariensis</name>
    <dbReference type="NCBI Taxonomy" id="2747483"/>
    <lineage>
        <taxon>Eukaryota</taxon>
        <taxon>Metazoa</taxon>
        <taxon>Ecdysozoa</taxon>
        <taxon>Arthropoda</taxon>
        <taxon>Chelicerata</taxon>
        <taxon>Arachnida</taxon>
        <taxon>Araneae</taxon>
        <taxon>Araneomorphae</taxon>
        <taxon>Entelegynae</taxon>
        <taxon>Araneoidea</taxon>
        <taxon>Nephilidae</taxon>
        <taxon>Trichonephila</taxon>
        <taxon>Trichonephila inaurata</taxon>
    </lineage>
</organism>
<feature type="compositionally biased region" description="Polar residues" evidence="1">
    <location>
        <begin position="1"/>
        <end position="10"/>
    </location>
</feature>
<dbReference type="AlphaFoldDB" id="A0A8X6M8P2"/>
<evidence type="ECO:0000313" key="3">
    <source>
        <dbReference type="Proteomes" id="UP000886998"/>
    </source>
</evidence>
<evidence type="ECO:0000313" key="2">
    <source>
        <dbReference type="EMBL" id="GFS31757.1"/>
    </source>
</evidence>
<feature type="region of interest" description="Disordered" evidence="1">
    <location>
        <begin position="1"/>
        <end position="50"/>
    </location>
</feature>
<proteinExistence type="predicted"/>
<protein>
    <submittedName>
        <fullName evidence="2">Uncharacterized protein</fullName>
    </submittedName>
</protein>
<sequence length="67" mass="7238">MSGLTTSMTFLDTGKYQHDRCPDTHGTTHGGQPGTSRALCGVQNSSPDPPQKLKNALLEEWSAIPRI</sequence>
<gene>
    <name evidence="2" type="ORF">TNIN_266251</name>
</gene>
<reference evidence="2" key="1">
    <citation type="submission" date="2020-08" db="EMBL/GenBank/DDBJ databases">
        <title>Multicomponent nature underlies the extraordinary mechanical properties of spider dragline silk.</title>
        <authorList>
            <person name="Kono N."/>
            <person name="Nakamura H."/>
            <person name="Mori M."/>
            <person name="Yoshida Y."/>
            <person name="Ohtoshi R."/>
            <person name="Malay A.D."/>
            <person name="Moran D.A.P."/>
            <person name="Tomita M."/>
            <person name="Numata K."/>
            <person name="Arakawa K."/>
        </authorList>
    </citation>
    <scope>NUCLEOTIDE SEQUENCE</scope>
</reference>
<accession>A0A8X6M8P2</accession>
<evidence type="ECO:0000256" key="1">
    <source>
        <dbReference type="SAM" id="MobiDB-lite"/>
    </source>
</evidence>
<comment type="caution">
    <text evidence="2">The sequence shown here is derived from an EMBL/GenBank/DDBJ whole genome shotgun (WGS) entry which is preliminary data.</text>
</comment>
<name>A0A8X6M8P2_9ARAC</name>
<dbReference type="Proteomes" id="UP000886998">
    <property type="component" value="Unassembled WGS sequence"/>
</dbReference>
<dbReference type="EMBL" id="BMAV01024270">
    <property type="protein sequence ID" value="GFS31757.1"/>
    <property type="molecule type" value="Genomic_DNA"/>
</dbReference>
<keyword evidence="3" id="KW-1185">Reference proteome</keyword>